<reference evidence="8 9" key="1">
    <citation type="submission" date="2018-05" db="EMBL/GenBank/DDBJ databases">
        <title>Genome of Sphingosinicella humi QZX222.</title>
        <authorList>
            <person name="Qiao Z."/>
            <person name="Wang G."/>
        </authorList>
    </citation>
    <scope>NUCLEOTIDE SEQUENCE [LARGE SCALE GENOMIC DNA]</scope>
    <source>
        <strain evidence="8 9">QZX222</strain>
    </source>
</reference>
<feature type="active site" description="Charge relay system" evidence="5">
    <location>
        <position position="201"/>
    </location>
</feature>
<dbReference type="SUPFAM" id="SSF52743">
    <property type="entry name" value="Subtilisin-like"/>
    <property type="match status" value="1"/>
</dbReference>
<dbReference type="AlphaFoldDB" id="A0A2U2J0B5"/>
<dbReference type="PROSITE" id="PS51892">
    <property type="entry name" value="SUBTILASE"/>
    <property type="match status" value="1"/>
</dbReference>
<evidence type="ECO:0000256" key="4">
    <source>
        <dbReference type="ARBA" id="ARBA00022825"/>
    </source>
</evidence>
<keyword evidence="2 5" id="KW-0645">Protease</keyword>
<dbReference type="InterPro" id="IPR036852">
    <property type="entry name" value="Peptidase_S8/S53_dom_sf"/>
</dbReference>
<evidence type="ECO:0000313" key="8">
    <source>
        <dbReference type="EMBL" id="PWG01780.1"/>
    </source>
</evidence>
<accession>A0A2U2J0B5</accession>
<dbReference type="GO" id="GO:0004252">
    <property type="term" value="F:serine-type endopeptidase activity"/>
    <property type="evidence" value="ECO:0007669"/>
    <property type="project" value="UniProtKB-UniRule"/>
</dbReference>
<feature type="chain" id="PRO_5015719256" evidence="6">
    <location>
        <begin position="26"/>
        <end position="429"/>
    </location>
</feature>
<evidence type="ECO:0000256" key="1">
    <source>
        <dbReference type="ARBA" id="ARBA00011073"/>
    </source>
</evidence>
<protein>
    <submittedName>
        <fullName evidence="8">Serine protease</fullName>
    </submittedName>
</protein>
<dbReference type="GO" id="GO:0006508">
    <property type="term" value="P:proteolysis"/>
    <property type="evidence" value="ECO:0007669"/>
    <property type="project" value="UniProtKB-KW"/>
</dbReference>
<feature type="active site" description="Charge relay system" evidence="5">
    <location>
        <position position="380"/>
    </location>
</feature>
<dbReference type="EMBL" id="QFFF01000001">
    <property type="protein sequence ID" value="PWG01780.1"/>
    <property type="molecule type" value="Genomic_DNA"/>
</dbReference>
<dbReference type="PANTHER" id="PTHR43806:SF11">
    <property type="entry name" value="CEREVISIN-RELATED"/>
    <property type="match status" value="1"/>
</dbReference>
<evidence type="ECO:0000259" key="7">
    <source>
        <dbReference type="Pfam" id="PF00082"/>
    </source>
</evidence>
<dbReference type="PANTHER" id="PTHR43806">
    <property type="entry name" value="PEPTIDASE S8"/>
    <property type="match status" value="1"/>
</dbReference>
<dbReference type="InterPro" id="IPR050131">
    <property type="entry name" value="Peptidase_S8_subtilisin-like"/>
</dbReference>
<comment type="caution">
    <text evidence="8">The sequence shown here is derived from an EMBL/GenBank/DDBJ whole genome shotgun (WGS) entry which is preliminary data.</text>
</comment>
<evidence type="ECO:0000256" key="2">
    <source>
        <dbReference type="ARBA" id="ARBA00022670"/>
    </source>
</evidence>
<dbReference type="Pfam" id="PF00082">
    <property type="entry name" value="Peptidase_S8"/>
    <property type="match status" value="1"/>
</dbReference>
<proteinExistence type="inferred from homology"/>
<feature type="active site" description="Charge relay system" evidence="5">
    <location>
        <position position="229"/>
    </location>
</feature>
<keyword evidence="6" id="KW-0732">Signal</keyword>
<dbReference type="CDD" id="cd05561">
    <property type="entry name" value="Peptidases_S8_4"/>
    <property type="match status" value="1"/>
</dbReference>
<dbReference type="OrthoDB" id="5405281at2"/>
<keyword evidence="9" id="KW-1185">Reference proteome</keyword>
<dbReference type="Proteomes" id="UP000245916">
    <property type="component" value="Unassembled WGS sequence"/>
</dbReference>
<evidence type="ECO:0000313" key="9">
    <source>
        <dbReference type="Proteomes" id="UP000245916"/>
    </source>
</evidence>
<dbReference type="RefSeq" id="WP_109269919.1">
    <property type="nucleotide sequence ID" value="NZ_QFFF01000001.1"/>
</dbReference>
<name>A0A2U2J0B5_9SPHN</name>
<dbReference type="Gene3D" id="3.40.50.200">
    <property type="entry name" value="Peptidase S8/S53 domain"/>
    <property type="match status" value="1"/>
</dbReference>
<evidence type="ECO:0000256" key="5">
    <source>
        <dbReference type="PROSITE-ProRule" id="PRU01240"/>
    </source>
</evidence>
<organism evidence="8 9">
    <name type="scientific">Allosphingosinicella humi</name>
    <dbReference type="NCBI Taxonomy" id="2068657"/>
    <lineage>
        <taxon>Bacteria</taxon>
        <taxon>Pseudomonadati</taxon>
        <taxon>Pseudomonadota</taxon>
        <taxon>Alphaproteobacteria</taxon>
        <taxon>Sphingomonadales</taxon>
        <taxon>Sphingomonadaceae</taxon>
        <taxon>Allosphingosinicella</taxon>
    </lineage>
</organism>
<sequence>MKPGRHIATLALGALALFGATAAGAQLLPGGLGQGLPAGVGQVIDRVGRTGIDALDSATRTVDRIGETARRLADSRLGRMRDLVRAHPEALEMTDVGPAVRGEIIAVDPAPATLAAARSAGFSIIADEDFEGLGLRSVTLVAPRGLSLEEAMERLEDIAPGGDFTPNHIHLPSGAASVTGAAAAALAQSGGRVEAKVGIIDGGVGAHPSLSGGIEQKGFVAGAPAPSAHGTAVASLAVGSGPIQGAAPGAGLLVADIYGRDPKGGNALALSRALAFMAARDVPVVGVSLVGPANPLVARIVEKVQARGTRIVAAVGNDGPAAPPSFPASYKDVIAVTGVDRKDRALIEAGRALHLDYAAPGADMAAADVAGGIKEVRGTSYAVPLVAARLARAGSVAALDAEAKDLGPKGPDKRFGRGLVCGTCRTPVP</sequence>
<gene>
    <name evidence="8" type="ORF">DF286_02020</name>
</gene>
<dbReference type="PROSITE" id="PS00137">
    <property type="entry name" value="SUBTILASE_HIS"/>
    <property type="match status" value="1"/>
</dbReference>
<keyword evidence="4 5" id="KW-0720">Serine protease</keyword>
<dbReference type="InterPro" id="IPR000209">
    <property type="entry name" value="Peptidase_S8/S53_dom"/>
</dbReference>
<evidence type="ECO:0000256" key="3">
    <source>
        <dbReference type="ARBA" id="ARBA00022801"/>
    </source>
</evidence>
<keyword evidence="3 5" id="KW-0378">Hydrolase</keyword>
<feature type="signal peptide" evidence="6">
    <location>
        <begin position="1"/>
        <end position="25"/>
    </location>
</feature>
<dbReference type="InterPro" id="IPR022398">
    <property type="entry name" value="Peptidase_S8_His-AS"/>
</dbReference>
<comment type="similarity">
    <text evidence="1 5">Belongs to the peptidase S8 family.</text>
</comment>
<evidence type="ECO:0000256" key="6">
    <source>
        <dbReference type="SAM" id="SignalP"/>
    </source>
</evidence>
<feature type="domain" description="Peptidase S8/S53" evidence="7">
    <location>
        <begin position="195"/>
        <end position="395"/>
    </location>
</feature>